<evidence type="ECO:0008006" key="4">
    <source>
        <dbReference type="Google" id="ProtNLM"/>
    </source>
</evidence>
<dbReference type="Proteomes" id="UP001207742">
    <property type="component" value="Unassembled WGS sequence"/>
</dbReference>
<feature type="transmembrane region" description="Helical" evidence="1">
    <location>
        <begin position="108"/>
        <end position="128"/>
    </location>
</feature>
<feature type="transmembrane region" description="Helical" evidence="1">
    <location>
        <begin position="227"/>
        <end position="244"/>
    </location>
</feature>
<sequence length="485" mass="56489">MYTELREVIVRHKRYVIIALAGATILFVLFKLFYPFADYSNDSYTYIGAAAMNDNVSIRPIGYSKFLRAFSAWSTSDIALTAFQYSLVTLAALYLFLTVIHFFRPGKVVSIVLFVLLLFNPVSLYIGNYIGSDALFAGLSLLWFTHLIWIINKPQPYDILIQALLLLLILTLRYNALYYPFITAVAFVLSRKKWWWRLSGAFTGILVIVLFISFVREQNYKTYGTRLFSAFGGWQLATNALYVYQDVKVDSKDFSQKDKAIDDAMKGFLKVNKMKEFPPLTSSFFLWDDKAPLKQYWFSYMRKYHTSKEDSIKVWNTMGPLFASYGKHIITDYPFSFAKNYLLPNAWAYCYPELEIFLQYNIGMDSVKMPAVDWFRYSTGKIHFFSRRGQTRLLHPFPVIFGVVNLGLIVLAIWIALKGRRYLRKRNYLLSFCLLYFFWIANIGFSVFAAPIVFRYQFFPMLIFIGLGGAITADLIRRKNIEYEK</sequence>
<feature type="transmembrane region" description="Helical" evidence="1">
    <location>
        <begin position="458"/>
        <end position="476"/>
    </location>
</feature>
<dbReference type="RefSeq" id="WP_264728002.1">
    <property type="nucleotide sequence ID" value="NZ_JAPDNR010000001.1"/>
</dbReference>
<keyword evidence="1" id="KW-1133">Transmembrane helix</keyword>
<feature type="transmembrane region" description="Helical" evidence="1">
    <location>
        <begin position="15"/>
        <end position="34"/>
    </location>
</feature>
<comment type="caution">
    <text evidence="2">The sequence shown here is derived from an EMBL/GenBank/DDBJ whole genome shotgun (WGS) entry which is preliminary data.</text>
</comment>
<organism evidence="2 3">
    <name type="scientific">Chitinophaga nivalis</name>
    <dbReference type="NCBI Taxonomy" id="2991709"/>
    <lineage>
        <taxon>Bacteria</taxon>
        <taxon>Pseudomonadati</taxon>
        <taxon>Bacteroidota</taxon>
        <taxon>Chitinophagia</taxon>
        <taxon>Chitinophagales</taxon>
        <taxon>Chitinophagaceae</taxon>
        <taxon>Chitinophaga</taxon>
    </lineage>
</organism>
<gene>
    <name evidence="2" type="ORF">OL497_04080</name>
</gene>
<name>A0ABT3IH08_9BACT</name>
<feature type="transmembrane region" description="Helical" evidence="1">
    <location>
        <begin position="82"/>
        <end position="103"/>
    </location>
</feature>
<feature type="transmembrane region" description="Helical" evidence="1">
    <location>
        <begin position="397"/>
        <end position="417"/>
    </location>
</feature>
<evidence type="ECO:0000313" key="3">
    <source>
        <dbReference type="Proteomes" id="UP001207742"/>
    </source>
</evidence>
<evidence type="ECO:0000256" key="1">
    <source>
        <dbReference type="SAM" id="Phobius"/>
    </source>
</evidence>
<feature type="transmembrane region" description="Helical" evidence="1">
    <location>
        <begin position="194"/>
        <end position="215"/>
    </location>
</feature>
<keyword evidence="1" id="KW-0812">Transmembrane</keyword>
<accession>A0ABT3IH08</accession>
<keyword evidence="3" id="KW-1185">Reference proteome</keyword>
<feature type="transmembrane region" description="Helical" evidence="1">
    <location>
        <begin position="429"/>
        <end position="452"/>
    </location>
</feature>
<feature type="transmembrane region" description="Helical" evidence="1">
    <location>
        <begin position="163"/>
        <end position="188"/>
    </location>
</feature>
<dbReference type="EMBL" id="JAPDNS010000001">
    <property type="protein sequence ID" value="MCW3483054.1"/>
    <property type="molecule type" value="Genomic_DNA"/>
</dbReference>
<proteinExistence type="predicted"/>
<keyword evidence="1" id="KW-0472">Membrane</keyword>
<evidence type="ECO:0000313" key="2">
    <source>
        <dbReference type="EMBL" id="MCW3483054.1"/>
    </source>
</evidence>
<feature type="transmembrane region" description="Helical" evidence="1">
    <location>
        <begin position="134"/>
        <end position="151"/>
    </location>
</feature>
<protein>
    <recommendedName>
        <fullName evidence="4">Glycosyltransferase RgtA/B/C/D-like domain-containing protein</fullName>
    </recommendedName>
</protein>
<reference evidence="2 3" key="1">
    <citation type="submission" date="2022-10" db="EMBL/GenBank/DDBJ databases">
        <title>Chitinophaga nivalis PC15 sp. nov., isolated from Pyeongchang county, South Korea.</title>
        <authorList>
            <person name="Trinh H.N."/>
        </authorList>
    </citation>
    <scope>NUCLEOTIDE SEQUENCE [LARGE SCALE GENOMIC DNA]</scope>
    <source>
        <strain evidence="2 3">PC14</strain>
    </source>
</reference>